<keyword evidence="3" id="KW-1185">Reference proteome</keyword>
<feature type="compositionally biased region" description="Basic residues" evidence="1">
    <location>
        <begin position="71"/>
        <end position="80"/>
    </location>
</feature>
<dbReference type="InterPro" id="IPR019882">
    <property type="entry name" value="CHP03643"/>
</dbReference>
<evidence type="ECO:0000313" key="3">
    <source>
        <dbReference type="Proteomes" id="UP001528672"/>
    </source>
</evidence>
<dbReference type="Proteomes" id="UP001528672">
    <property type="component" value="Unassembled WGS sequence"/>
</dbReference>
<comment type="caution">
    <text evidence="2">The sequence shown here is derived from an EMBL/GenBank/DDBJ whole genome shotgun (WGS) entry which is preliminary data.</text>
</comment>
<proteinExistence type="predicted"/>
<sequence>MPSDTALTPPVLDPGAHSRVIEMAWQDEVSFEAIELQYGLSEAAVIALMRRSLRPSSFRLWRQRVTGRSSKHAVLHRPTRRSALPGARRAKGPARALLEDDGNQLLDAPVTESWQDPTTPAPLWL</sequence>
<name>A0ABT5MG56_9BURK</name>
<evidence type="ECO:0000313" key="2">
    <source>
        <dbReference type="EMBL" id="MDD0815350.1"/>
    </source>
</evidence>
<gene>
    <name evidence="2" type="ORF">PSQ39_11990</name>
</gene>
<organism evidence="2 3">
    <name type="scientific">Curvibacter microcysteis</name>
    <dbReference type="NCBI Taxonomy" id="3026419"/>
    <lineage>
        <taxon>Bacteria</taxon>
        <taxon>Pseudomonadati</taxon>
        <taxon>Pseudomonadota</taxon>
        <taxon>Betaproteobacteria</taxon>
        <taxon>Burkholderiales</taxon>
        <taxon>Comamonadaceae</taxon>
        <taxon>Curvibacter</taxon>
    </lineage>
</organism>
<dbReference type="Pfam" id="PF10985">
    <property type="entry name" value="DUF2805"/>
    <property type="match status" value="1"/>
</dbReference>
<reference evidence="2 3" key="1">
    <citation type="submission" date="2023-02" db="EMBL/GenBank/DDBJ databases">
        <title>Bacterial whole genome sequence for Curvibacter sp. HBC28.</title>
        <authorList>
            <person name="Le V."/>
            <person name="Ko S.-R."/>
            <person name="Ahn C.-Y."/>
            <person name="Oh H.-M."/>
        </authorList>
    </citation>
    <scope>NUCLEOTIDE SEQUENCE [LARGE SCALE GENOMIC DNA]</scope>
    <source>
        <strain evidence="2 3">HBC28</strain>
    </source>
</reference>
<feature type="region of interest" description="Disordered" evidence="1">
    <location>
        <begin position="71"/>
        <end position="125"/>
    </location>
</feature>
<dbReference type="NCBIfam" id="TIGR03643">
    <property type="entry name" value="TIGR03643 family protein"/>
    <property type="match status" value="1"/>
</dbReference>
<dbReference type="EMBL" id="JAQSIO010000004">
    <property type="protein sequence ID" value="MDD0815350.1"/>
    <property type="molecule type" value="Genomic_DNA"/>
</dbReference>
<protein>
    <submittedName>
        <fullName evidence="2">TIGR03643 family protein</fullName>
    </submittedName>
</protein>
<evidence type="ECO:0000256" key="1">
    <source>
        <dbReference type="SAM" id="MobiDB-lite"/>
    </source>
</evidence>
<accession>A0ABT5MG56</accession>
<dbReference type="RefSeq" id="WP_273927045.1">
    <property type="nucleotide sequence ID" value="NZ_JAQSIO010000004.1"/>
</dbReference>